<sequence length="23" mass="2693">MEFGTINYDNLDATTIFEQVEQN</sequence>
<organism evidence="1">
    <name type="scientific">Arundo donax</name>
    <name type="common">Giant reed</name>
    <name type="synonym">Donax arundinaceus</name>
    <dbReference type="NCBI Taxonomy" id="35708"/>
    <lineage>
        <taxon>Eukaryota</taxon>
        <taxon>Viridiplantae</taxon>
        <taxon>Streptophyta</taxon>
        <taxon>Embryophyta</taxon>
        <taxon>Tracheophyta</taxon>
        <taxon>Spermatophyta</taxon>
        <taxon>Magnoliopsida</taxon>
        <taxon>Liliopsida</taxon>
        <taxon>Poales</taxon>
        <taxon>Poaceae</taxon>
        <taxon>PACMAD clade</taxon>
        <taxon>Arundinoideae</taxon>
        <taxon>Arundineae</taxon>
        <taxon>Arundo</taxon>
    </lineage>
</organism>
<accession>A0A0A9HRA4</accession>
<proteinExistence type="predicted"/>
<name>A0A0A9HRA4_ARUDO</name>
<reference evidence="1" key="2">
    <citation type="journal article" date="2015" name="Data Brief">
        <title>Shoot transcriptome of the giant reed, Arundo donax.</title>
        <authorList>
            <person name="Barrero R.A."/>
            <person name="Guerrero F.D."/>
            <person name="Moolhuijzen P."/>
            <person name="Goolsby J.A."/>
            <person name="Tidwell J."/>
            <person name="Bellgard S.E."/>
            <person name="Bellgard M.I."/>
        </authorList>
    </citation>
    <scope>NUCLEOTIDE SEQUENCE</scope>
    <source>
        <tissue evidence="1">Shoot tissue taken approximately 20 cm above the soil surface</tissue>
    </source>
</reference>
<dbReference type="EMBL" id="GBRH01158276">
    <property type="protein sequence ID" value="JAE39620.1"/>
    <property type="molecule type" value="Transcribed_RNA"/>
</dbReference>
<evidence type="ECO:0000313" key="1">
    <source>
        <dbReference type="EMBL" id="JAE39620.1"/>
    </source>
</evidence>
<protein>
    <submittedName>
        <fullName evidence="1">Uncharacterized protein</fullName>
    </submittedName>
</protein>
<reference evidence="1" key="1">
    <citation type="submission" date="2014-09" db="EMBL/GenBank/DDBJ databases">
        <authorList>
            <person name="Magalhaes I.L.F."/>
            <person name="Oliveira U."/>
            <person name="Santos F.R."/>
            <person name="Vidigal T.H.D.A."/>
            <person name="Brescovit A.D."/>
            <person name="Santos A.J."/>
        </authorList>
    </citation>
    <scope>NUCLEOTIDE SEQUENCE</scope>
    <source>
        <tissue evidence="1">Shoot tissue taken approximately 20 cm above the soil surface</tissue>
    </source>
</reference>
<dbReference type="AlphaFoldDB" id="A0A0A9HRA4"/>